<reference evidence="4" key="1">
    <citation type="journal article" date="2019" name="Int. J. Syst. Evol. Microbiol.">
        <title>The Global Catalogue of Microorganisms (GCM) 10K type strain sequencing project: providing services to taxonomists for standard genome sequencing and annotation.</title>
        <authorList>
            <consortium name="The Broad Institute Genomics Platform"/>
            <consortium name="The Broad Institute Genome Sequencing Center for Infectious Disease"/>
            <person name="Wu L."/>
            <person name="Ma J."/>
        </authorList>
    </citation>
    <scope>NUCLEOTIDE SEQUENCE [LARGE SCALE GENOMIC DNA]</scope>
    <source>
        <strain evidence="4">JCM 13006</strain>
    </source>
</reference>
<dbReference type="InterPro" id="IPR036890">
    <property type="entry name" value="HATPase_C_sf"/>
</dbReference>
<dbReference type="EMBL" id="BAABIS010000001">
    <property type="protein sequence ID" value="GAA4836180.1"/>
    <property type="molecule type" value="Genomic_DNA"/>
</dbReference>
<dbReference type="SMART" id="SM00331">
    <property type="entry name" value="PP2C_SIG"/>
    <property type="match status" value="1"/>
</dbReference>
<dbReference type="Gene3D" id="3.60.40.10">
    <property type="entry name" value="PPM-type phosphatase domain"/>
    <property type="match status" value="1"/>
</dbReference>
<dbReference type="InterPro" id="IPR000014">
    <property type="entry name" value="PAS"/>
</dbReference>
<dbReference type="Pfam" id="PF07228">
    <property type="entry name" value="SpoIIE"/>
    <property type="match status" value="1"/>
</dbReference>
<protein>
    <submittedName>
        <fullName evidence="3">SpoIIE family protein phosphatase</fullName>
    </submittedName>
</protein>
<dbReference type="CDD" id="cd00130">
    <property type="entry name" value="PAS"/>
    <property type="match status" value="1"/>
</dbReference>
<evidence type="ECO:0000256" key="1">
    <source>
        <dbReference type="ARBA" id="ARBA00022801"/>
    </source>
</evidence>
<dbReference type="InterPro" id="IPR013656">
    <property type="entry name" value="PAS_4"/>
</dbReference>
<accession>A0ABP9DD05</accession>
<sequence>MGSSPSGDGVLADVATALIDARGIVVSWSTTAAELLGRSAAEVLGRSILRLVTDRDDLMPALPAPGGQPLHGTARLTDGSGGTVTVRYRVLPTASPGRALLLAVPADRAAEAADGTALLRALLGQDRIGFVLRDTGLAVLRSNRPPAASGRLPVDAGSRPADVMHPQDAAESEAVLRGVLETGVPVAAREQRVRALGDPAEEYSFSVSALRLEDGRGRPGGVAVLLTDATAHFRAARRLELRHRVSSTVGRSLDVARTAQDLADALAPAFGDLAWVDLADAVLRGDEPPRTFGGGDMHLRRAAVHAASGHWPAELIRKGEAIPPFPDRRMIRVLQEGRAVVVDRATLERGLADPDFVRATAPEKGHSLAVAPLFARGLVLGVAAVWRAERPEPFDRQDADLLTEIAAHAALAVDNARRYTREHRAAVALQRRLLPRATTRTSTLETAGHYLPATGGAGIGGDWFDAIALPSLRTALVVGDVTGHGLHATATMGRLRTAVQTLADLELAPDELLTHLDGLVARSAAEADPGQLDTVGATCLVVLHDPVAGRCVLASAGHPPPLLATPDGTVRPVAVRPGPPLGVGGLPFETATVELPPGSLLALYTDGLVNRFGGDLDRLAARLSDLRRSGPGLTALGRALVSEGTDLPSRDDTALLLARARPLPAGSVVSWEFPADPSGVATARAVVTGKLAEWALDELAFTTELIVSELVTNAIRYAGGPVGLRLIHDTTLICEVSDPSNTQPRLRRARTTDEGGRGLFLIAQLSRRWGSRYGQHGKTIWSEQALPPGAPVPSPPA</sequence>
<dbReference type="SUPFAM" id="SSF55874">
    <property type="entry name" value="ATPase domain of HSP90 chaperone/DNA topoisomerase II/histidine kinase"/>
    <property type="match status" value="1"/>
</dbReference>
<dbReference type="SUPFAM" id="SSF55785">
    <property type="entry name" value="PYP-like sensor domain (PAS domain)"/>
    <property type="match status" value="2"/>
</dbReference>
<comment type="caution">
    <text evidence="3">The sequence shown here is derived from an EMBL/GenBank/DDBJ whole genome shotgun (WGS) entry which is preliminary data.</text>
</comment>
<dbReference type="InterPro" id="IPR052016">
    <property type="entry name" value="Bact_Sigma-Reg"/>
</dbReference>
<dbReference type="PANTHER" id="PTHR43156:SF2">
    <property type="entry name" value="STAGE II SPORULATION PROTEIN E"/>
    <property type="match status" value="1"/>
</dbReference>
<dbReference type="Gene3D" id="3.30.450.40">
    <property type="match status" value="1"/>
</dbReference>
<proteinExistence type="predicted"/>
<dbReference type="InterPro" id="IPR003018">
    <property type="entry name" value="GAF"/>
</dbReference>
<dbReference type="RefSeq" id="WP_345695419.1">
    <property type="nucleotide sequence ID" value="NZ_BAABIS010000001.1"/>
</dbReference>
<dbReference type="SUPFAM" id="SSF55781">
    <property type="entry name" value="GAF domain-like"/>
    <property type="match status" value="1"/>
</dbReference>
<dbReference type="PROSITE" id="PS50112">
    <property type="entry name" value="PAS"/>
    <property type="match status" value="1"/>
</dbReference>
<dbReference type="InterPro" id="IPR003594">
    <property type="entry name" value="HATPase_dom"/>
</dbReference>
<dbReference type="InterPro" id="IPR001932">
    <property type="entry name" value="PPM-type_phosphatase-like_dom"/>
</dbReference>
<dbReference type="SUPFAM" id="SSF81606">
    <property type="entry name" value="PP2C-like"/>
    <property type="match status" value="1"/>
</dbReference>
<keyword evidence="4" id="KW-1185">Reference proteome</keyword>
<dbReference type="Proteomes" id="UP001501752">
    <property type="component" value="Unassembled WGS sequence"/>
</dbReference>
<dbReference type="NCBIfam" id="TIGR00229">
    <property type="entry name" value="sensory_box"/>
    <property type="match status" value="1"/>
</dbReference>
<evidence type="ECO:0000259" key="2">
    <source>
        <dbReference type="PROSITE" id="PS50112"/>
    </source>
</evidence>
<dbReference type="Pfam" id="PF13581">
    <property type="entry name" value="HATPase_c_2"/>
    <property type="match status" value="1"/>
</dbReference>
<evidence type="ECO:0000313" key="3">
    <source>
        <dbReference type="EMBL" id="GAA4836180.1"/>
    </source>
</evidence>
<dbReference type="Pfam" id="PF08448">
    <property type="entry name" value="PAS_4"/>
    <property type="match status" value="1"/>
</dbReference>
<dbReference type="InterPro" id="IPR013767">
    <property type="entry name" value="PAS_fold"/>
</dbReference>
<dbReference type="InterPro" id="IPR035965">
    <property type="entry name" value="PAS-like_dom_sf"/>
</dbReference>
<gene>
    <name evidence="3" type="ORF">GCM10023235_08800</name>
</gene>
<dbReference type="Gene3D" id="3.30.450.20">
    <property type="entry name" value="PAS domain"/>
    <property type="match status" value="2"/>
</dbReference>
<dbReference type="CDD" id="cd16936">
    <property type="entry name" value="HATPase_RsbW-like"/>
    <property type="match status" value="1"/>
</dbReference>
<organism evidence="3 4">
    <name type="scientific">Kitasatospora terrestris</name>
    <dbReference type="NCBI Taxonomy" id="258051"/>
    <lineage>
        <taxon>Bacteria</taxon>
        <taxon>Bacillati</taxon>
        <taxon>Actinomycetota</taxon>
        <taxon>Actinomycetes</taxon>
        <taxon>Kitasatosporales</taxon>
        <taxon>Streptomycetaceae</taxon>
        <taxon>Kitasatospora</taxon>
    </lineage>
</organism>
<dbReference type="Pfam" id="PF00989">
    <property type="entry name" value="PAS"/>
    <property type="match status" value="1"/>
</dbReference>
<dbReference type="SMART" id="SM00065">
    <property type="entry name" value="GAF"/>
    <property type="match status" value="1"/>
</dbReference>
<dbReference type="InterPro" id="IPR029016">
    <property type="entry name" value="GAF-like_dom_sf"/>
</dbReference>
<keyword evidence="1" id="KW-0378">Hydrolase</keyword>
<dbReference type="Pfam" id="PF01590">
    <property type="entry name" value="GAF"/>
    <property type="match status" value="1"/>
</dbReference>
<name>A0ABP9DD05_9ACTN</name>
<dbReference type="PANTHER" id="PTHR43156">
    <property type="entry name" value="STAGE II SPORULATION PROTEIN E-RELATED"/>
    <property type="match status" value="1"/>
</dbReference>
<feature type="domain" description="PAS" evidence="2">
    <location>
        <begin position="18"/>
        <end position="57"/>
    </location>
</feature>
<dbReference type="InterPro" id="IPR036457">
    <property type="entry name" value="PPM-type-like_dom_sf"/>
</dbReference>
<dbReference type="Gene3D" id="3.30.565.10">
    <property type="entry name" value="Histidine kinase-like ATPase, C-terminal domain"/>
    <property type="match status" value="1"/>
</dbReference>
<evidence type="ECO:0000313" key="4">
    <source>
        <dbReference type="Proteomes" id="UP001501752"/>
    </source>
</evidence>